<accession>A0A0C9TZL5</accession>
<protein>
    <submittedName>
        <fullName evidence="1">Uncharacterized protein</fullName>
    </submittedName>
</protein>
<sequence length="514" mass="57306">MPWHSPPSRREISLTLFSITTFILFYNLESSFSHFGLPEEARAASRAGGKNSKPGSWRDAWEMEIYGDWTWEEQQVAKNAQKNRIHGNASSSLEGAASVSLQPQIFGTVGVNDGFVNWGDDIPTTSLVKHVPGYTIMDNVFMLNGTVFVVTDDPAFPPLSSIASSSENSHEVPRPSDWQILSSDQARETLGPYGGLIHGVSWLATDASPSNYTLFSLWRTYSSLNMSISASDALVLPPPRRIFYPNVPTFMGERPDLNKPIVFRHRSPSGFHPFLPKAAFPTLGLMYQEDWEDYALMHAPFLMRRVVVADQGAARRSREDVPSFAIPLVQLEASKQWWEPIRRNVASFLNVVDQEPKKSWRSKTKPVIAYLSCQDAASGPKLRSADHEALVKELSNLGSEYTVYILPSEASWTQRMTAITQSTVVVGVYGDHLADSLYMAPSSHSTLMEIFPPETFIRDAEISVNSLGIKYLAWWKARHHDSNALPPPVPPTDSQNDDIPIDVSALVKAIRRLS</sequence>
<gene>
    <name evidence="1" type="ORF">PAXINDRAFT_114346</name>
</gene>
<evidence type="ECO:0000313" key="2">
    <source>
        <dbReference type="Proteomes" id="UP000053647"/>
    </source>
</evidence>
<name>A0A0C9TZL5_PAXIN</name>
<keyword evidence="2" id="KW-1185">Reference proteome</keyword>
<dbReference type="Proteomes" id="UP000053647">
    <property type="component" value="Unassembled WGS sequence"/>
</dbReference>
<dbReference type="OrthoDB" id="529273at2759"/>
<reference evidence="2" key="2">
    <citation type="submission" date="2015-01" db="EMBL/GenBank/DDBJ databases">
        <title>Evolutionary Origins and Diversification of the Mycorrhizal Mutualists.</title>
        <authorList>
            <consortium name="DOE Joint Genome Institute"/>
            <consortium name="Mycorrhizal Genomics Consortium"/>
            <person name="Kohler A."/>
            <person name="Kuo A."/>
            <person name="Nagy L.G."/>
            <person name="Floudas D."/>
            <person name="Copeland A."/>
            <person name="Barry K.W."/>
            <person name="Cichocki N."/>
            <person name="Veneault-Fourrey C."/>
            <person name="LaButti K."/>
            <person name="Lindquist E.A."/>
            <person name="Lipzen A."/>
            <person name="Lundell T."/>
            <person name="Morin E."/>
            <person name="Murat C."/>
            <person name="Riley R."/>
            <person name="Ohm R."/>
            <person name="Sun H."/>
            <person name="Tunlid A."/>
            <person name="Henrissat B."/>
            <person name="Grigoriev I.V."/>
            <person name="Hibbett D.S."/>
            <person name="Martin F."/>
        </authorList>
    </citation>
    <scope>NUCLEOTIDE SEQUENCE [LARGE SCALE GENOMIC DNA]</scope>
    <source>
        <strain evidence="2">ATCC 200175</strain>
    </source>
</reference>
<dbReference type="AlphaFoldDB" id="A0A0C9TZL5"/>
<dbReference type="HOGENOM" id="CLU_033167_0_0_1"/>
<proteinExistence type="predicted"/>
<reference evidence="1 2" key="1">
    <citation type="submission" date="2014-06" db="EMBL/GenBank/DDBJ databases">
        <authorList>
            <consortium name="DOE Joint Genome Institute"/>
            <person name="Kuo A."/>
            <person name="Kohler A."/>
            <person name="Nagy L.G."/>
            <person name="Floudas D."/>
            <person name="Copeland A."/>
            <person name="Barry K.W."/>
            <person name="Cichocki N."/>
            <person name="Veneault-Fourrey C."/>
            <person name="LaButti K."/>
            <person name="Lindquist E.A."/>
            <person name="Lipzen A."/>
            <person name="Lundell T."/>
            <person name="Morin E."/>
            <person name="Murat C."/>
            <person name="Sun H."/>
            <person name="Tunlid A."/>
            <person name="Henrissat B."/>
            <person name="Grigoriev I.V."/>
            <person name="Hibbett D.S."/>
            <person name="Martin F."/>
            <person name="Nordberg H.P."/>
            <person name="Cantor M.N."/>
            <person name="Hua S.X."/>
        </authorList>
    </citation>
    <scope>NUCLEOTIDE SEQUENCE [LARGE SCALE GENOMIC DNA]</scope>
    <source>
        <strain evidence="1 2">ATCC 200175</strain>
    </source>
</reference>
<organism evidence="1 2">
    <name type="scientific">Paxillus involutus ATCC 200175</name>
    <dbReference type="NCBI Taxonomy" id="664439"/>
    <lineage>
        <taxon>Eukaryota</taxon>
        <taxon>Fungi</taxon>
        <taxon>Dikarya</taxon>
        <taxon>Basidiomycota</taxon>
        <taxon>Agaricomycotina</taxon>
        <taxon>Agaricomycetes</taxon>
        <taxon>Agaricomycetidae</taxon>
        <taxon>Boletales</taxon>
        <taxon>Paxilineae</taxon>
        <taxon>Paxillaceae</taxon>
        <taxon>Paxillus</taxon>
    </lineage>
</organism>
<dbReference type="EMBL" id="KN819335">
    <property type="protein sequence ID" value="KIJ15878.1"/>
    <property type="molecule type" value="Genomic_DNA"/>
</dbReference>
<evidence type="ECO:0000313" key="1">
    <source>
        <dbReference type="EMBL" id="KIJ15878.1"/>
    </source>
</evidence>